<proteinExistence type="predicted"/>
<dbReference type="InterPro" id="IPR013419">
    <property type="entry name" value="CRISPR-assoc_prot_Cas7/Csh2"/>
</dbReference>
<dbReference type="OrthoDB" id="9776792at2"/>
<dbReference type="Proteomes" id="UP000192418">
    <property type="component" value="Unassembled WGS sequence"/>
</dbReference>
<protein>
    <submittedName>
        <fullName evidence="1">CRISPR-associated protein, Csh2 family</fullName>
    </submittedName>
</protein>
<dbReference type="GO" id="GO:0043571">
    <property type="term" value="P:maintenance of CRISPR repeat elements"/>
    <property type="evidence" value="ECO:0007669"/>
    <property type="project" value="InterPro"/>
</dbReference>
<keyword evidence="2" id="KW-1185">Reference proteome</keyword>
<accession>A0A1W2C0G1</accession>
<evidence type="ECO:0000313" key="1">
    <source>
        <dbReference type="EMBL" id="SMC78494.1"/>
    </source>
</evidence>
<evidence type="ECO:0000313" key="2">
    <source>
        <dbReference type="Proteomes" id="UP000192418"/>
    </source>
</evidence>
<dbReference type="InterPro" id="IPR006482">
    <property type="entry name" value="Cas7_Csh2/Csh2"/>
</dbReference>
<dbReference type="AlphaFoldDB" id="A0A1W2C0G1"/>
<dbReference type="RefSeq" id="WP_084069202.1">
    <property type="nucleotide sequence ID" value="NZ_FWXY01000010.1"/>
</dbReference>
<dbReference type="Pfam" id="PF05107">
    <property type="entry name" value="Cas_Cas7"/>
    <property type="match status" value="1"/>
</dbReference>
<dbReference type="NCBIfam" id="TIGR01595">
    <property type="entry name" value="cas_CT1132"/>
    <property type="match status" value="1"/>
</dbReference>
<gene>
    <name evidence="1" type="ORF">SAMN02746065_11035</name>
</gene>
<name>A0A1W2C0G1_9BACT</name>
<dbReference type="NCBIfam" id="TIGR02590">
    <property type="entry name" value="cas_Csh2"/>
    <property type="match status" value="1"/>
</dbReference>
<dbReference type="STRING" id="1121400.SAMN02746065_11035"/>
<organism evidence="1 2">
    <name type="scientific">Desulfocicer vacuolatum DSM 3385</name>
    <dbReference type="NCBI Taxonomy" id="1121400"/>
    <lineage>
        <taxon>Bacteria</taxon>
        <taxon>Pseudomonadati</taxon>
        <taxon>Thermodesulfobacteriota</taxon>
        <taxon>Desulfobacteria</taxon>
        <taxon>Desulfobacterales</taxon>
        <taxon>Desulfobacteraceae</taxon>
        <taxon>Desulfocicer</taxon>
    </lineage>
</organism>
<sequence length="311" mass="34986">MNNCARQSELLFLWDARMCNPNGDMGSDNAPRFDDVDEKAIVSDVRIKRTVRDDLQYRKKELIYINNEEIISGGLQAEERFDQIKDKSNLEDGRDVFLTCIDNRLFGGVAPKSNIQLVGPVQFAWTKSLNKTETVLKPGTGAFATKGKDGQEKNSKTFRADNYIPYGLFAMYGTVNRLQALKASTTEEDIQKMLDSLWFGTKLLNTRSKQGQKPRMMIRIIYKEESSYFIGLLDELVALGNEDSQMIRRISDAELDFSGLASAITKADLFIESVDIVLDDSLSSYQEALSEIPKVNIVDEVVFSSQGIQKG</sequence>
<reference evidence="1 2" key="1">
    <citation type="submission" date="2017-04" db="EMBL/GenBank/DDBJ databases">
        <authorList>
            <person name="Afonso C.L."/>
            <person name="Miller P.J."/>
            <person name="Scott M.A."/>
            <person name="Spackman E."/>
            <person name="Goraichik I."/>
            <person name="Dimitrov K.M."/>
            <person name="Suarez D.L."/>
            <person name="Swayne D.E."/>
        </authorList>
    </citation>
    <scope>NUCLEOTIDE SEQUENCE [LARGE SCALE GENOMIC DNA]</scope>
    <source>
        <strain evidence="1 2">DSM 3385</strain>
    </source>
</reference>
<dbReference type="EMBL" id="FWXY01000010">
    <property type="protein sequence ID" value="SMC78494.1"/>
    <property type="molecule type" value="Genomic_DNA"/>
</dbReference>